<dbReference type="SUPFAM" id="SSF52058">
    <property type="entry name" value="L domain-like"/>
    <property type="match status" value="1"/>
</dbReference>
<evidence type="ECO:0000313" key="2">
    <source>
        <dbReference type="EMBL" id="RZC19111.1"/>
    </source>
</evidence>
<dbReference type="AlphaFoldDB" id="A0A445L763"/>
<organism evidence="2 3">
    <name type="scientific">Glycine soja</name>
    <name type="common">Wild soybean</name>
    <dbReference type="NCBI Taxonomy" id="3848"/>
    <lineage>
        <taxon>Eukaryota</taxon>
        <taxon>Viridiplantae</taxon>
        <taxon>Streptophyta</taxon>
        <taxon>Embryophyta</taxon>
        <taxon>Tracheophyta</taxon>
        <taxon>Spermatophyta</taxon>
        <taxon>Magnoliopsida</taxon>
        <taxon>eudicotyledons</taxon>
        <taxon>Gunneridae</taxon>
        <taxon>Pentapetalae</taxon>
        <taxon>rosids</taxon>
        <taxon>fabids</taxon>
        <taxon>Fabales</taxon>
        <taxon>Fabaceae</taxon>
        <taxon>Papilionoideae</taxon>
        <taxon>50 kb inversion clade</taxon>
        <taxon>NPAAA clade</taxon>
        <taxon>indigoferoid/millettioid clade</taxon>
        <taxon>Phaseoleae</taxon>
        <taxon>Glycine</taxon>
        <taxon>Glycine subgen. Soja</taxon>
    </lineage>
</organism>
<dbReference type="EMBL" id="QZWG01000003">
    <property type="protein sequence ID" value="RZC19111.1"/>
    <property type="molecule type" value="Genomic_DNA"/>
</dbReference>
<dbReference type="InterPro" id="IPR032675">
    <property type="entry name" value="LRR_dom_sf"/>
</dbReference>
<name>A0A445L763_GLYSO</name>
<sequence length="232" mass="25975">MSTLLPKLEYLHISDCPEIESFPEGGMPPNLRTVWIENCEKLLSGLAWPSMGMLTHLYLFGPCDGIKSFPKEGLLLPSLMSLYLYNLSNLEMLDCTGLFHLSSLQELTIGGCPLLENMCTEWERTGRKEILHSKLLMQNIRVEGGGSISVEGKLLSKTPKAHIYVCKADLPGQREEEARVWSDDGSVLDKESQEQRETQQNKIVPRHHLEHSTSNSLSIQALSHDLAGSDRT</sequence>
<gene>
    <name evidence="2" type="ORF">D0Y65_006084</name>
</gene>
<evidence type="ECO:0000313" key="3">
    <source>
        <dbReference type="Proteomes" id="UP000289340"/>
    </source>
</evidence>
<accession>A0A445L763</accession>
<feature type="compositionally biased region" description="Polar residues" evidence="1">
    <location>
        <begin position="212"/>
        <end position="221"/>
    </location>
</feature>
<comment type="caution">
    <text evidence="2">The sequence shown here is derived from an EMBL/GenBank/DDBJ whole genome shotgun (WGS) entry which is preliminary data.</text>
</comment>
<feature type="compositionally biased region" description="Basic and acidic residues" evidence="1">
    <location>
        <begin position="176"/>
        <end position="199"/>
    </location>
</feature>
<keyword evidence="3" id="KW-1185">Reference proteome</keyword>
<dbReference type="Gene3D" id="3.80.10.10">
    <property type="entry name" value="Ribonuclease Inhibitor"/>
    <property type="match status" value="1"/>
</dbReference>
<feature type="region of interest" description="Disordered" evidence="1">
    <location>
        <begin position="176"/>
        <end position="232"/>
    </location>
</feature>
<dbReference type="Proteomes" id="UP000289340">
    <property type="component" value="Chromosome 3"/>
</dbReference>
<evidence type="ECO:0000256" key="1">
    <source>
        <dbReference type="SAM" id="MobiDB-lite"/>
    </source>
</evidence>
<reference evidence="2 3" key="1">
    <citation type="submission" date="2018-09" db="EMBL/GenBank/DDBJ databases">
        <title>A high-quality reference genome of wild soybean provides a powerful tool to mine soybean genomes.</title>
        <authorList>
            <person name="Xie M."/>
            <person name="Chung C.Y.L."/>
            <person name="Li M.-W."/>
            <person name="Wong F.-L."/>
            <person name="Chan T.-F."/>
            <person name="Lam H.-M."/>
        </authorList>
    </citation>
    <scope>NUCLEOTIDE SEQUENCE [LARGE SCALE GENOMIC DNA]</scope>
    <source>
        <strain evidence="3">cv. W05</strain>
        <tissue evidence="2">Hypocotyl of etiolated seedlings</tissue>
    </source>
</reference>
<proteinExistence type="predicted"/>
<protein>
    <submittedName>
        <fullName evidence="2">Putative disease resistance protein</fullName>
    </submittedName>
</protein>